<feature type="compositionally biased region" description="Low complexity" evidence="2">
    <location>
        <begin position="775"/>
        <end position="794"/>
    </location>
</feature>
<name>A0AAV6UH01_9ARAC</name>
<reference evidence="3 4" key="1">
    <citation type="journal article" date="2022" name="Nat. Ecol. Evol.">
        <title>A masculinizing supergene underlies an exaggerated male reproductive morph in a spider.</title>
        <authorList>
            <person name="Hendrickx F."/>
            <person name="De Corte Z."/>
            <person name="Sonet G."/>
            <person name="Van Belleghem S.M."/>
            <person name="Kostlbacher S."/>
            <person name="Vangestel C."/>
        </authorList>
    </citation>
    <scope>NUCLEOTIDE SEQUENCE [LARGE SCALE GENOMIC DNA]</scope>
    <source>
        <strain evidence="3">W744_W776</strain>
    </source>
</reference>
<keyword evidence="1" id="KW-0175">Coiled coil</keyword>
<feature type="coiled-coil region" evidence="1">
    <location>
        <begin position="378"/>
        <end position="437"/>
    </location>
</feature>
<evidence type="ECO:0008006" key="5">
    <source>
        <dbReference type="Google" id="ProtNLM"/>
    </source>
</evidence>
<dbReference type="InterPro" id="IPR055289">
    <property type="entry name" value="OFD1"/>
</dbReference>
<dbReference type="GO" id="GO:0060287">
    <property type="term" value="P:epithelial cilium movement involved in determination of left/right asymmetry"/>
    <property type="evidence" value="ECO:0007669"/>
    <property type="project" value="TreeGrafter"/>
</dbReference>
<dbReference type="PANTHER" id="PTHR39063">
    <property type="entry name" value="ORAL-FACIAL-DIGITAL SYNDROME 1 PROTEIN HOMOLOG"/>
    <property type="match status" value="1"/>
</dbReference>
<feature type="compositionally biased region" description="Basic and acidic residues" evidence="2">
    <location>
        <begin position="967"/>
        <end position="981"/>
    </location>
</feature>
<dbReference type="PANTHER" id="PTHR39063:SF1">
    <property type="entry name" value="OFD1 CENTRIOLE AND CENTRIOLAR SATELLITE PROTEIN"/>
    <property type="match status" value="1"/>
</dbReference>
<feature type="coiled-coil region" evidence="1">
    <location>
        <begin position="205"/>
        <end position="322"/>
    </location>
</feature>
<gene>
    <name evidence="3" type="ORF">JTE90_015670</name>
</gene>
<feature type="region of interest" description="Disordered" evidence="2">
    <location>
        <begin position="775"/>
        <end position="822"/>
    </location>
</feature>
<evidence type="ECO:0000256" key="1">
    <source>
        <dbReference type="SAM" id="Coils"/>
    </source>
</evidence>
<proteinExistence type="predicted"/>
<comment type="caution">
    <text evidence="3">The sequence shown here is derived from an EMBL/GenBank/DDBJ whole genome shotgun (WGS) entry which is preliminary data.</text>
</comment>
<dbReference type="Proteomes" id="UP000827092">
    <property type="component" value="Unassembled WGS sequence"/>
</dbReference>
<feature type="compositionally biased region" description="Polar residues" evidence="2">
    <location>
        <begin position="892"/>
        <end position="930"/>
    </location>
</feature>
<protein>
    <recommendedName>
        <fullName evidence="5">LisH domain-containing protein</fullName>
    </recommendedName>
</protein>
<feature type="compositionally biased region" description="Basic and acidic residues" evidence="2">
    <location>
        <begin position="995"/>
        <end position="1004"/>
    </location>
</feature>
<organism evidence="3 4">
    <name type="scientific">Oedothorax gibbosus</name>
    <dbReference type="NCBI Taxonomy" id="931172"/>
    <lineage>
        <taxon>Eukaryota</taxon>
        <taxon>Metazoa</taxon>
        <taxon>Ecdysozoa</taxon>
        <taxon>Arthropoda</taxon>
        <taxon>Chelicerata</taxon>
        <taxon>Arachnida</taxon>
        <taxon>Araneae</taxon>
        <taxon>Araneomorphae</taxon>
        <taxon>Entelegynae</taxon>
        <taxon>Araneoidea</taxon>
        <taxon>Linyphiidae</taxon>
        <taxon>Erigoninae</taxon>
        <taxon>Oedothorax</taxon>
    </lineage>
</organism>
<feature type="compositionally biased region" description="Polar residues" evidence="2">
    <location>
        <begin position="938"/>
        <end position="951"/>
    </location>
</feature>
<dbReference type="GO" id="GO:0005576">
    <property type="term" value="C:extracellular region"/>
    <property type="evidence" value="ECO:0007669"/>
    <property type="project" value="GOC"/>
</dbReference>
<keyword evidence="4" id="KW-1185">Reference proteome</keyword>
<feature type="compositionally biased region" description="Polar residues" evidence="2">
    <location>
        <begin position="865"/>
        <end position="883"/>
    </location>
</feature>
<evidence type="ECO:0000313" key="4">
    <source>
        <dbReference type="Proteomes" id="UP000827092"/>
    </source>
</evidence>
<dbReference type="EMBL" id="JAFNEN010000435">
    <property type="protein sequence ID" value="KAG8183039.1"/>
    <property type="molecule type" value="Genomic_DNA"/>
</dbReference>
<sequence>MFRKQRAVKQLSADELKTKLYSHFDKTGSLNRIRTELRGKLVSELLKVAAPLETSQTDEVYLDFDKTLLPLQVTNWLVYDHLLRQGHQYALSIFVTEANLAQPEKLLTACDILSLFGLDSTTPEYKSINLMYSTNSVHGCSYSLLLAVIKSLFDLAHHDENLANKELRNTVPKEVLHKLLDSETLFRRKPTNMEEPYAINDRPGLNEFQMSIEKSRRENSELRQRLLQELDRLHAQERSQQVETEQEKLLLKKERDNLLKERESYKEKELLLIKECENKIERKVRELETDFATEMHSKDKTLEDINIKLLKKEQRLQQMEMEFSSQQSSFIVLKNELEDMQKLHKPTQEKYLTLLNDNTNLQKKFENMSDYTMVKDDLQNKSLQVSNLQKEIEDITKTSQKENEALMEIVRNMETKLNAKNSELSEAQRQLNVTRDTLHMRETAWNREKRRLEQENLASKELYRSFSQKLEDQKGDIQALHQTLHLLYYQIADKDNRKTSEPIVHKKIAYSTGRANNDPEVFRINRNFNQSPPKLKDSSLTYIENAKSIKFKLQQQEDELQDKYSFSNYHIFNSVPQSNPRFLTSHLPFDSARAQSNAFETDPSHRFLSASKDNFRNLIGNEMPTLDLSFPAHIKNSLERTFSDNTAVKSQDYFISNPLTSGILNSSSDIDISIDRLEHTSDILHSRIQNFKDPQTLDSAVYSSSKNDGSQNLTVKVSNQTVLNTLEQVTSGISLLEKEFNVTEKSFSPVETEITKHGFQERKLSLLSTAKNISSSMAQEQPSSSSALVTAASSENLKPDALNQTSQDISAKGSKNMPYNNPKEMVTEAPKYTDSKTFPNYTIPDSVKEAPIVVDLDAAWKRKSSLQQDSSANMHTPEQSITKDNMLLDSSLIKTSSKIPSEEITQNKTDAQSVEDTNQSAFQIETSSEQAESKRQDLQQGITENVGQNYLTAELVQKDSSQPTDEESVKDAASESKKDEDSLSEIHFSCGSEQEQQKEDSDNW</sequence>
<accession>A0AAV6UH01</accession>
<feature type="region of interest" description="Disordered" evidence="2">
    <location>
        <begin position="864"/>
        <end position="1004"/>
    </location>
</feature>
<evidence type="ECO:0000256" key="2">
    <source>
        <dbReference type="SAM" id="MobiDB-lite"/>
    </source>
</evidence>
<evidence type="ECO:0000313" key="3">
    <source>
        <dbReference type="EMBL" id="KAG8183039.1"/>
    </source>
</evidence>
<dbReference type="GO" id="GO:0036064">
    <property type="term" value="C:ciliary basal body"/>
    <property type="evidence" value="ECO:0007669"/>
    <property type="project" value="TreeGrafter"/>
</dbReference>
<dbReference type="AlphaFoldDB" id="A0AAV6UH01"/>